<feature type="DNA-binding region" description="Homeobox" evidence="3">
    <location>
        <begin position="224"/>
        <end position="285"/>
    </location>
</feature>
<dbReference type="InterPro" id="IPR009057">
    <property type="entry name" value="Homeodomain-like_sf"/>
</dbReference>
<dbReference type="AlphaFoldDB" id="A0A0D0TVF2"/>
<dbReference type="OrthoDB" id="2576193at2759"/>
<dbReference type="GO" id="GO:0000978">
    <property type="term" value="F:RNA polymerase II cis-regulatory region sequence-specific DNA binding"/>
    <property type="evidence" value="ECO:0007669"/>
    <property type="project" value="TreeGrafter"/>
</dbReference>
<keyword evidence="1 3" id="KW-0238">DNA-binding</keyword>
<dbReference type="GO" id="GO:0030154">
    <property type="term" value="P:cell differentiation"/>
    <property type="evidence" value="ECO:0007669"/>
    <property type="project" value="TreeGrafter"/>
</dbReference>
<dbReference type="HOGENOM" id="CLU_577482_0_0_1"/>
<feature type="domain" description="Homeobox" evidence="6">
    <location>
        <begin position="222"/>
        <end position="284"/>
    </location>
</feature>
<proteinExistence type="predicted"/>
<evidence type="ECO:0000256" key="3">
    <source>
        <dbReference type="PROSITE-ProRule" id="PRU00108"/>
    </source>
</evidence>
<dbReference type="EMBL" id="KN847905">
    <property type="protein sequence ID" value="KIR39903.1"/>
    <property type="molecule type" value="Genomic_DNA"/>
</dbReference>
<keyword evidence="2 3" id="KW-0371">Homeobox</keyword>
<dbReference type="GO" id="GO:0005634">
    <property type="term" value="C:nucleus"/>
    <property type="evidence" value="ECO:0007669"/>
    <property type="project" value="UniProtKB-SubCell"/>
</dbReference>
<evidence type="ECO:0000313" key="8">
    <source>
        <dbReference type="Proteomes" id="UP000053392"/>
    </source>
</evidence>
<evidence type="ECO:0000256" key="1">
    <source>
        <dbReference type="ARBA" id="ARBA00023125"/>
    </source>
</evidence>
<dbReference type="GO" id="GO:0006357">
    <property type="term" value="P:regulation of transcription by RNA polymerase II"/>
    <property type="evidence" value="ECO:0007669"/>
    <property type="project" value="TreeGrafter"/>
</dbReference>
<comment type="subcellular location">
    <subcellularLocation>
        <location evidence="3 4">Nucleus</location>
    </subcellularLocation>
</comment>
<evidence type="ECO:0000313" key="7">
    <source>
        <dbReference type="EMBL" id="KIR39903.1"/>
    </source>
</evidence>
<sequence>MSQSRQINDTYSHGVTPTTATGQWTQSPAADNSFISSPLTGSIAFQRGLTGLSPTFATFNTTSTPNTCRPITSHSTNSSPPMTTGGLSASSAIPSPNRRRSSTLVTLSSPSPMTPSFNTYPYPSPHISYPSTPSYVSARNTFRQPSIPAVSEKRIFHPSPAGTTSATGVLAQLPFEHVHEGIPHFGSGNVLGGMGLNMGMGNRISLGMFPQMSTGFRLGSGQEFKLPRFKPTKEQLKILIKAYEGNKSPDGPTREALAKKLGPNVRPKTLQIWFQNRRSKSRAKERDAANVQKPLQINGPKVRSLTQGRKESDFGPTGSTSGGQSGTKQGKVNIKGLYDLIHGDDPDLSILPITVLSIAKWTRFLTPGTGNICPDLAASIRFPSSSISSDPSSLLLTLHLYILDTTIFRINIPLSTSVISNFQAGNNPSVNTDAVAVRFELGRNKVRFACWVAEEGKGWKETGDFTGGEAGRR</sequence>
<accession>A0A0D0TVF2</accession>
<feature type="region of interest" description="Disordered" evidence="5">
    <location>
        <begin position="61"/>
        <end position="110"/>
    </location>
</feature>
<feature type="region of interest" description="Disordered" evidence="5">
    <location>
        <begin position="1"/>
        <end position="29"/>
    </location>
</feature>
<reference evidence="7 8" key="1">
    <citation type="submission" date="2015-01" db="EMBL/GenBank/DDBJ databases">
        <title>The Genome Sequence of Cryptococcus gattii Ram5.</title>
        <authorList>
            <consortium name="The Broad Institute Genomics Platform"/>
            <person name="Cuomo C."/>
            <person name="Litvintseva A."/>
            <person name="Chen Y."/>
            <person name="Heitman J."/>
            <person name="Sun S."/>
            <person name="Springer D."/>
            <person name="Dromer F."/>
            <person name="Young S."/>
            <person name="Zeng Q."/>
            <person name="Gargeya S."/>
            <person name="Abouelleil A."/>
            <person name="Alvarado L."/>
            <person name="Chapman S.B."/>
            <person name="Gainer-Dewar J."/>
            <person name="Goldberg J."/>
            <person name="Griggs A."/>
            <person name="Gujja S."/>
            <person name="Hansen M."/>
            <person name="Howarth C."/>
            <person name="Imamovic A."/>
            <person name="Larimer J."/>
            <person name="Murphy C."/>
            <person name="Naylor J."/>
            <person name="Pearson M."/>
            <person name="Priest M."/>
            <person name="Roberts A."/>
            <person name="Saif S."/>
            <person name="Shea T."/>
            <person name="Sykes S."/>
            <person name="Wortman J."/>
            <person name="Nusbaum C."/>
            <person name="Birren B."/>
        </authorList>
    </citation>
    <scope>NUCLEOTIDE SEQUENCE [LARGE SCALE GENOMIC DNA]</scope>
    <source>
        <strain evidence="7 8">Ram5</strain>
    </source>
</reference>
<feature type="region of interest" description="Disordered" evidence="5">
    <location>
        <begin position="276"/>
        <end position="328"/>
    </location>
</feature>
<protein>
    <submittedName>
        <fullName evidence="7">Unplaced genomic scaffold supercont1.10, whole genome shotgun sequence</fullName>
    </submittedName>
</protein>
<dbReference type="SUPFAM" id="SSF46689">
    <property type="entry name" value="Homeodomain-like"/>
    <property type="match status" value="1"/>
</dbReference>
<dbReference type="CDD" id="cd00086">
    <property type="entry name" value="homeodomain"/>
    <property type="match status" value="1"/>
</dbReference>
<gene>
    <name evidence="7" type="ORF">I313_04378</name>
</gene>
<dbReference type="Gene3D" id="1.10.10.60">
    <property type="entry name" value="Homeodomain-like"/>
    <property type="match status" value="1"/>
</dbReference>
<dbReference type="InterPro" id="IPR051000">
    <property type="entry name" value="Homeobox_DNA-bind_prot"/>
</dbReference>
<dbReference type="Proteomes" id="UP000053392">
    <property type="component" value="Unassembled WGS sequence"/>
</dbReference>
<feature type="compositionally biased region" description="Polar residues" evidence="5">
    <location>
        <begin position="61"/>
        <end position="94"/>
    </location>
</feature>
<keyword evidence="3 4" id="KW-0539">Nucleus</keyword>
<dbReference type="PANTHER" id="PTHR24324:SF9">
    <property type="entry name" value="HOMEOBOX DOMAIN-CONTAINING PROTEIN"/>
    <property type="match status" value="1"/>
</dbReference>
<dbReference type="Pfam" id="PF00046">
    <property type="entry name" value="Homeodomain"/>
    <property type="match status" value="1"/>
</dbReference>
<dbReference type="PANTHER" id="PTHR24324">
    <property type="entry name" value="HOMEOBOX PROTEIN HHEX"/>
    <property type="match status" value="1"/>
</dbReference>
<name>A0A0D0TVF2_9TREE</name>
<dbReference type="InterPro" id="IPR001356">
    <property type="entry name" value="HD"/>
</dbReference>
<keyword evidence="8" id="KW-1185">Reference proteome</keyword>
<evidence type="ECO:0000256" key="4">
    <source>
        <dbReference type="RuleBase" id="RU000682"/>
    </source>
</evidence>
<dbReference type="SMART" id="SM00389">
    <property type="entry name" value="HOX"/>
    <property type="match status" value="1"/>
</dbReference>
<dbReference type="PROSITE" id="PS50071">
    <property type="entry name" value="HOMEOBOX_2"/>
    <property type="match status" value="1"/>
</dbReference>
<organism evidence="7 8">
    <name type="scientific">Cryptococcus deuterogattii Ram5</name>
    <dbReference type="NCBI Taxonomy" id="1296110"/>
    <lineage>
        <taxon>Eukaryota</taxon>
        <taxon>Fungi</taxon>
        <taxon>Dikarya</taxon>
        <taxon>Basidiomycota</taxon>
        <taxon>Agaricomycotina</taxon>
        <taxon>Tremellomycetes</taxon>
        <taxon>Tremellales</taxon>
        <taxon>Cryptococcaceae</taxon>
        <taxon>Cryptococcus</taxon>
        <taxon>Cryptococcus gattii species complex</taxon>
    </lineage>
</organism>
<evidence type="ECO:0000256" key="2">
    <source>
        <dbReference type="ARBA" id="ARBA00023155"/>
    </source>
</evidence>
<evidence type="ECO:0000259" key="6">
    <source>
        <dbReference type="PROSITE" id="PS50071"/>
    </source>
</evidence>
<evidence type="ECO:0000256" key="5">
    <source>
        <dbReference type="SAM" id="MobiDB-lite"/>
    </source>
</evidence>